<dbReference type="EMBL" id="SMFL01000012">
    <property type="protein sequence ID" value="TDE11282.1"/>
    <property type="molecule type" value="Genomic_DNA"/>
</dbReference>
<dbReference type="RefSeq" id="WP_131961129.1">
    <property type="nucleotide sequence ID" value="NZ_SMFL01000012.1"/>
</dbReference>
<keyword evidence="2" id="KW-1185">Reference proteome</keyword>
<gene>
    <name evidence="1" type="ORF">E0F88_25555</name>
</gene>
<dbReference type="AlphaFoldDB" id="A0A4R5DC39"/>
<dbReference type="OrthoDB" id="955293at2"/>
<protein>
    <submittedName>
        <fullName evidence="1">Uncharacterized protein</fullName>
    </submittedName>
</protein>
<proteinExistence type="predicted"/>
<sequence length="129" mass="15099">MLLEKIFKLAENREAKIVIRGQHLRNSNTIDIDFEFLIKDSNETNYRPPIGLNHPQFWKLKKSTQEKSQLLQLEYSGVSRRQVRAAIDEFEQVFGQGCTVMHHFGIENRIKHLKGIRVSAWRKRLLAGV</sequence>
<name>A0A4R5DC39_9BACT</name>
<evidence type="ECO:0000313" key="1">
    <source>
        <dbReference type="EMBL" id="TDE11282.1"/>
    </source>
</evidence>
<comment type="caution">
    <text evidence="1">The sequence shown here is derived from an EMBL/GenBank/DDBJ whole genome shotgun (WGS) entry which is preliminary data.</text>
</comment>
<organism evidence="1 2">
    <name type="scientific">Dyadobacter psychrotolerans</name>
    <dbReference type="NCBI Taxonomy" id="2541721"/>
    <lineage>
        <taxon>Bacteria</taxon>
        <taxon>Pseudomonadati</taxon>
        <taxon>Bacteroidota</taxon>
        <taxon>Cytophagia</taxon>
        <taxon>Cytophagales</taxon>
        <taxon>Spirosomataceae</taxon>
        <taxon>Dyadobacter</taxon>
    </lineage>
</organism>
<dbReference type="Proteomes" id="UP000294850">
    <property type="component" value="Unassembled WGS sequence"/>
</dbReference>
<reference evidence="1 2" key="1">
    <citation type="submission" date="2019-03" db="EMBL/GenBank/DDBJ databases">
        <title>Dyadobacter AR-3-6 sp. nov., isolated from arctic soil.</title>
        <authorList>
            <person name="Chaudhary D.K."/>
        </authorList>
    </citation>
    <scope>NUCLEOTIDE SEQUENCE [LARGE SCALE GENOMIC DNA]</scope>
    <source>
        <strain evidence="1 2">AR-3-6</strain>
    </source>
</reference>
<evidence type="ECO:0000313" key="2">
    <source>
        <dbReference type="Proteomes" id="UP000294850"/>
    </source>
</evidence>
<accession>A0A4R5DC39</accession>